<dbReference type="Gene3D" id="3.90.1150.10">
    <property type="entry name" value="Aspartate Aminotransferase, domain 1"/>
    <property type="match status" value="1"/>
</dbReference>
<protein>
    <recommendedName>
        <fullName evidence="7">Cystathionine gamma-synthase</fullName>
    </recommendedName>
</protein>
<dbReference type="Proteomes" id="UP000013776">
    <property type="component" value="Unassembled WGS sequence"/>
</dbReference>
<dbReference type="PANTHER" id="PTHR11808:SF35">
    <property type="entry name" value="CYSTATHIONINE GAMMA-SYNTHASE (AFU_ORTHOLOGUE AFUA_7G01590)"/>
    <property type="match status" value="1"/>
</dbReference>
<reference evidence="5 6" key="1">
    <citation type="journal article" date="2013" name="MBio">
        <title>Genome sequencing of the plant pathogen Taphrina deformans, the causal agent of peach leaf curl.</title>
        <authorList>
            <person name="Cisse O.H."/>
            <person name="Almeida J.M.G.C.F."/>
            <person name="Fonseca A."/>
            <person name="Kumar A.A."/>
            <person name="Salojaervi J."/>
            <person name="Overmyer K."/>
            <person name="Hauser P.M."/>
            <person name="Pagni M."/>
        </authorList>
    </citation>
    <scope>NUCLEOTIDE SEQUENCE [LARGE SCALE GENOMIC DNA]</scope>
    <source>
        <strain evidence="6">PYCC 5710 / ATCC 11124 / CBS 356.35 / IMI 108563 / JCM 9778 / NBRC 8474</strain>
    </source>
</reference>
<evidence type="ECO:0000256" key="2">
    <source>
        <dbReference type="ARBA" id="ARBA00022898"/>
    </source>
</evidence>
<dbReference type="GO" id="GO:0016846">
    <property type="term" value="F:carbon-sulfur lyase activity"/>
    <property type="evidence" value="ECO:0007669"/>
    <property type="project" value="TreeGrafter"/>
</dbReference>
<dbReference type="OrthoDB" id="3512640at2759"/>
<evidence type="ECO:0000256" key="4">
    <source>
        <dbReference type="RuleBase" id="RU362118"/>
    </source>
</evidence>
<dbReference type="SUPFAM" id="SSF53383">
    <property type="entry name" value="PLP-dependent transferases"/>
    <property type="match status" value="1"/>
</dbReference>
<dbReference type="PIRSF" id="PIRSF001434">
    <property type="entry name" value="CGS"/>
    <property type="match status" value="1"/>
</dbReference>
<dbReference type="PANTHER" id="PTHR11808">
    <property type="entry name" value="TRANS-SULFURATION ENZYME FAMILY MEMBER"/>
    <property type="match status" value="1"/>
</dbReference>
<dbReference type="eggNOG" id="KOG0053">
    <property type="taxonomic scope" value="Eukaryota"/>
</dbReference>
<organism evidence="5 6">
    <name type="scientific">Taphrina deformans (strain PYCC 5710 / ATCC 11124 / CBS 356.35 / IMI 108563 / JCM 9778 / NBRC 8474)</name>
    <name type="common">Peach leaf curl fungus</name>
    <name type="synonym">Lalaria deformans</name>
    <dbReference type="NCBI Taxonomy" id="1097556"/>
    <lineage>
        <taxon>Eukaryota</taxon>
        <taxon>Fungi</taxon>
        <taxon>Dikarya</taxon>
        <taxon>Ascomycota</taxon>
        <taxon>Taphrinomycotina</taxon>
        <taxon>Taphrinomycetes</taxon>
        <taxon>Taphrinales</taxon>
        <taxon>Taphrinaceae</taxon>
        <taxon>Taphrina</taxon>
    </lineage>
</organism>
<keyword evidence="2 3" id="KW-0663">Pyridoxal phosphate</keyword>
<dbReference type="AlphaFoldDB" id="R4XHJ8"/>
<dbReference type="GO" id="GO:0005737">
    <property type="term" value="C:cytoplasm"/>
    <property type="evidence" value="ECO:0007669"/>
    <property type="project" value="TreeGrafter"/>
</dbReference>
<sequence>MDLSSFSTDLLHADDNVEDLCDVSPAIHLSTTYEYTKDNKPRDAVYSRESVPTVQRCEAVLAKILGAPCVTYSSGLSAAYALLVHLCPRRLYLERAEKGGYHGSLGVADIFKRHSHIEIHTLDKLDGNDFVLEKGDIVWLETPLNPTGEATDIARYAKIAAQKDAVVIVDATFAPPPLQDPLQMGAHWVLHSATKYFGGHSDLLAGVVASNDSSAIAQLLHDRTYLGTIPSGHTAWLLLRSLRTFELRITRQAATAAELVKRLHELVLKSGLQAVKHSSLQHESYIAKQMPGGHSPTFAIYFDTEGQAAAFPRELKLFHHATSLGGVESLVEWRALSDSHCDRRLVRVSVGLENVDDLWLDLLHGIETVRKDT</sequence>
<dbReference type="Pfam" id="PF01053">
    <property type="entry name" value="Cys_Met_Meta_PP"/>
    <property type="match status" value="1"/>
</dbReference>
<dbReference type="VEuPathDB" id="FungiDB:TAPDE_003043"/>
<evidence type="ECO:0008006" key="7">
    <source>
        <dbReference type="Google" id="ProtNLM"/>
    </source>
</evidence>
<dbReference type="GO" id="GO:0019346">
    <property type="term" value="P:transsulfuration"/>
    <property type="evidence" value="ECO:0007669"/>
    <property type="project" value="InterPro"/>
</dbReference>
<dbReference type="STRING" id="1097556.R4XHJ8"/>
<gene>
    <name evidence="5" type="ORF">TAPDE_003043</name>
</gene>
<evidence type="ECO:0000313" key="6">
    <source>
        <dbReference type="Proteomes" id="UP000013776"/>
    </source>
</evidence>
<dbReference type="InterPro" id="IPR015421">
    <property type="entry name" value="PyrdxlP-dep_Trfase_major"/>
</dbReference>
<keyword evidence="6" id="KW-1185">Reference proteome</keyword>
<dbReference type="InterPro" id="IPR000277">
    <property type="entry name" value="Cys/Met-Metab_PyrdxlP-dep_enz"/>
</dbReference>
<evidence type="ECO:0000313" key="5">
    <source>
        <dbReference type="EMBL" id="CCG82892.1"/>
    </source>
</evidence>
<comment type="similarity">
    <text evidence="4">Belongs to the trans-sulfuration enzymes family.</text>
</comment>
<dbReference type="Gene3D" id="3.40.640.10">
    <property type="entry name" value="Type I PLP-dependent aspartate aminotransferase-like (Major domain)"/>
    <property type="match status" value="1"/>
</dbReference>
<dbReference type="EMBL" id="CAHR02000108">
    <property type="protein sequence ID" value="CCG82892.1"/>
    <property type="molecule type" value="Genomic_DNA"/>
</dbReference>
<evidence type="ECO:0000256" key="3">
    <source>
        <dbReference type="PIRSR" id="PIRSR001434-2"/>
    </source>
</evidence>
<comment type="caution">
    <text evidence="5">The sequence shown here is derived from an EMBL/GenBank/DDBJ whole genome shotgun (WGS) entry which is preliminary data.</text>
</comment>
<comment type="cofactor">
    <cofactor evidence="1 4">
        <name>pyridoxal 5'-phosphate</name>
        <dbReference type="ChEBI" id="CHEBI:597326"/>
    </cofactor>
</comment>
<proteinExistence type="inferred from homology"/>
<dbReference type="InterPro" id="IPR015424">
    <property type="entry name" value="PyrdxlP-dep_Trfase"/>
</dbReference>
<feature type="modified residue" description="N6-(pyridoxal phosphate)lysine" evidence="3">
    <location>
        <position position="195"/>
    </location>
</feature>
<name>R4XHJ8_TAPDE</name>
<dbReference type="GO" id="GO:0030170">
    <property type="term" value="F:pyridoxal phosphate binding"/>
    <property type="evidence" value="ECO:0007669"/>
    <property type="project" value="InterPro"/>
</dbReference>
<accession>R4XHJ8</accession>
<evidence type="ECO:0000256" key="1">
    <source>
        <dbReference type="ARBA" id="ARBA00001933"/>
    </source>
</evidence>
<dbReference type="InterPro" id="IPR015422">
    <property type="entry name" value="PyrdxlP-dep_Trfase_small"/>
</dbReference>